<name>A0A6N2TLF5_9FIRM</name>
<dbReference type="SUPFAM" id="SSF46548">
    <property type="entry name" value="alpha-helical ferredoxin"/>
    <property type="match status" value="1"/>
</dbReference>
<dbReference type="Pfam" id="PF13534">
    <property type="entry name" value="Fer4_17"/>
    <property type="match status" value="1"/>
</dbReference>
<dbReference type="GO" id="GO:0051536">
    <property type="term" value="F:iron-sulfur cluster binding"/>
    <property type="evidence" value="ECO:0007669"/>
    <property type="project" value="UniProtKB-KW"/>
</dbReference>
<dbReference type="SUPFAM" id="SSF51430">
    <property type="entry name" value="NAD(P)-linked oxidoreductase"/>
    <property type="match status" value="1"/>
</dbReference>
<dbReference type="CDD" id="cd19100">
    <property type="entry name" value="AKR_unchar"/>
    <property type="match status" value="1"/>
</dbReference>
<gene>
    <name evidence="5" type="primary">dkgB</name>
    <name evidence="5" type="ORF">AULFYP135_01494</name>
</gene>
<evidence type="ECO:0000256" key="2">
    <source>
        <dbReference type="ARBA" id="ARBA00023004"/>
    </source>
</evidence>
<dbReference type="InterPro" id="IPR023210">
    <property type="entry name" value="NADP_OxRdtase_dom"/>
</dbReference>
<keyword evidence="2" id="KW-0408">Iron</keyword>
<accession>A0A6N2TLF5</accession>
<dbReference type="GO" id="GO:0046872">
    <property type="term" value="F:metal ion binding"/>
    <property type="evidence" value="ECO:0007669"/>
    <property type="project" value="UniProtKB-KW"/>
</dbReference>
<dbReference type="InterPro" id="IPR017900">
    <property type="entry name" value="4Fe4S_Fe_S_CS"/>
</dbReference>
<dbReference type="Gene3D" id="3.20.20.100">
    <property type="entry name" value="NADP-dependent oxidoreductase domain"/>
    <property type="match status" value="1"/>
</dbReference>
<dbReference type="InterPro" id="IPR053135">
    <property type="entry name" value="AKR2_Oxidoreductase"/>
</dbReference>
<protein>
    <submittedName>
        <fullName evidence="5">2,5-diketo-D-gluconic acid reductase B</fullName>
        <ecNumber evidence="5">1.1.1.346</ecNumber>
    </submittedName>
</protein>
<dbReference type="PROSITE" id="PS00198">
    <property type="entry name" value="4FE4S_FER_1"/>
    <property type="match status" value="1"/>
</dbReference>
<evidence type="ECO:0000313" key="5">
    <source>
        <dbReference type="EMBL" id="VYT06435.1"/>
    </source>
</evidence>
<feature type="domain" description="4Fe-4S ferredoxin-type" evidence="4">
    <location>
        <begin position="294"/>
        <end position="326"/>
    </location>
</feature>
<keyword evidence="1" id="KW-0479">Metal-binding</keyword>
<dbReference type="AlphaFoldDB" id="A0A6N2TLF5"/>
<dbReference type="PANTHER" id="PTHR43312">
    <property type="entry name" value="D-THREO-ALDOSE 1-DEHYDROGENASE"/>
    <property type="match status" value="1"/>
</dbReference>
<dbReference type="GO" id="GO:0016491">
    <property type="term" value="F:oxidoreductase activity"/>
    <property type="evidence" value="ECO:0007669"/>
    <property type="project" value="UniProtKB-KW"/>
</dbReference>
<dbReference type="InterPro" id="IPR036812">
    <property type="entry name" value="NAD(P)_OxRdtase_dom_sf"/>
</dbReference>
<dbReference type="PANTHER" id="PTHR43312:SF1">
    <property type="entry name" value="NADP-DEPENDENT OXIDOREDUCTASE DOMAIN-CONTAINING PROTEIN"/>
    <property type="match status" value="1"/>
</dbReference>
<dbReference type="EC" id="1.1.1.346" evidence="5"/>
<reference evidence="5" key="1">
    <citation type="submission" date="2019-11" db="EMBL/GenBank/DDBJ databases">
        <authorList>
            <person name="Feng L."/>
        </authorList>
    </citation>
    <scope>NUCLEOTIDE SEQUENCE</scope>
    <source>
        <strain evidence="5">AundefinedLFYP135</strain>
    </source>
</reference>
<dbReference type="PROSITE" id="PS51379">
    <property type="entry name" value="4FE4S_FER_2"/>
    <property type="match status" value="1"/>
</dbReference>
<dbReference type="InterPro" id="IPR017896">
    <property type="entry name" value="4Fe4S_Fe-S-bd"/>
</dbReference>
<organism evidence="5">
    <name type="scientific">uncultured Anaerotruncus sp</name>
    <dbReference type="NCBI Taxonomy" id="905011"/>
    <lineage>
        <taxon>Bacteria</taxon>
        <taxon>Bacillati</taxon>
        <taxon>Bacillota</taxon>
        <taxon>Clostridia</taxon>
        <taxon>Eubacteriales</taxon>
        <taxon>Oscillospiraceae</taxon>
        <taxon>Anaerotruncus</taxon>
        <taxon>environmental samples</taxon>
    </lineage>
</organism>
<evidence type="ECO:0000256" key="1">
    <source>
        <dbReference type="ARBA" id="ARBA00022723"/>
    </source>
</evidence>
<dbReference type="EMBL" id="CACRSL010000003">
    <property type="protein sequence ID" value="VYT06435.1"/>
    <property type="molecule type" value="Genomic_DNA"/>
</dbReference>
<keyword evidence="3" id="KW-0411">Iron-sulfur</keyword>
<dbReference type="Pfam" id="PF00248">
    <property type="entry name" value="Aldo_ket_red"/>
    <property type="match status" value="1"/>
</dbReference>
<proteinExistence type="predicted"/>
<keyword evidence="5" id="KW-0560">Oxidoreductase</keyword>
<evidence type="ECO:0000259" key="4">
    <source>
        <dbReference type="PROSITE" id="PS51379"/>
    </source>
</evidence>
<sequence>MKRKQLGRTGLMVTENSFGALPIQRIDKQSAVELLHMAYDGGINFYDTARAYSDSEEKLGEAFHDRRDKIVISTKSMAKDKAGLLKDLDESLRMLRTDYVDIMQLHNIQSVPDPEDENGLYQGLLEAQRQGKCRFIGITSHRRAIAEEAAKSGLYDTIQFPVSHISPQEDIDLIALCKELNLGFIAMKALSGGLLTSAEAAYAFFQQFDNAVPIWGMQKKEELAQFLDCAQREVTLTPELEAVIAKDREELAGNFCRGCGYCMPCPQGIQLNTICRLPQLLRRSPWQQYMNEYWTAELAKVETCLHCGLCESRCPYGLKCSHLIAENLEDWRQFRKEKGIAD</sequence>
<evidence type="ECO:0000256" key="3">
    <source>
        <dbReference type="ARBA" id="ARBA00023014"/>
    </source>
</evidence>